<reference evidence="3" key="1">
    <citation type="submission" date="2020-10" db="EMBL/GenBank/DDBJ databases">
        <title>Complete genome sequence of Bacillus velezensis NST6.</title>
        <authorList>
            <person name="Choi J."/>
        </authorList>
    </citation>
    <scope>NUCLEOTIDE SEQUENCE [LARGE SCALE GENOMIC DNA]</scope>
    <source>
        <strain evidence="3">NST6</strain>
    </source>
</reference>
<keyword evidence="1" id="KW-1133">Transmembrane helix</keyword>
<dbReference type="EMBL" id="CP063687">
    <property type="protein sequence ID" value="QOY26844.1"/>
    <property type="molecule type" value="Genomic_DNA"/>
</dbReference>
<protein>
    <submittedName>
        <fullName evidence="2">Uncharacterized protein</fullName>
    </submittedName>
</protein>
<feature type="transmembrane region" description="Helical" evidence="1">
    <location>
        <begin position="23"/>
        <end position="41"/>
    </location>
</feature>
<feature type="transmembrane region" description="Helical" evidence="1">
    <location>
        <begin position="172"/>
        <end position="194"/>
    </location>
</feature>
<dbReference type="Proteomes" id="UP000587477">
    <property type="component" value="Chromosome"/>
</dbReference>
<name>A0A7W4LW01_BACVE</name>
<evidence type="ECO:0000313" key="3">
    <source>
        <dbReference type="Proteomes" id="UP000587477"/>
    </source>
</evidence>
<dbReference type="AlphaFoldDB" id="A0A7W4LW01"/>
<feature type="transmembrane region" description="Helical" evidence="1">
    <location>
        <begin position="243"/>
        <end position="265"/>
    </location>
</feature>
<sequence length="276" mass="32328">MKDYILLIKRDLQTGFQHIKNNFIILLIVTLFFLLYPVLLLKSYDQNTYYSYLDALLIGIGGIPIDLVKQHSFKFPFLWLFIQLSLIFIMNTWARTDIINFSSFTRIRMRKVYLLIISKYTCTFIITLIYCSLMFLSTLFLCSLFGIQSTNYTEYALHTLSFSDLKMPYLQLTWFIILLNFSSVLCAVFLFTTLSIMMKPVYAFLIITAWYVLSIFRDSFVFIGNLSMVLRQPLFHQNAFTSIMITLLIQIIIIFICVITSIIFLNKKDIIGDSID</sequence>
<keyword evidence="1" id="KW-0472">Membrane</keyword>
<evidence type="ECO:0000256" key="1">
    <source>
        <dbReference type="SAM" id="Phobius"/>
    </source>
</evidence>
<organism evidence="2 3">
    <name type="scientific">Bacillus velezensis</name>
    <dbReference type="NCBI Taxonomy" id="492670"/>
    <lineage>
        <taxon>Bacteria</taxon>
        <taxon>Bacillati</taxon>
        <taxon>Bacillota</taxon>
        <taxon>Bacilli</taxon>
        <taxon>Bacillales</taxon>
        <taxon>Bacillaceae</taxon>
        <taxon>Bacillus</taxon>
        <taxon>Bacillus amyloliquefaciens group</taxon>
    </lineage>
</organism>
<accession>A0A7W4LW01</accession>
<feature type="transmembrane region" description="Helical" evidence="1">
    <location>
        <begin position="77"/>
        <end position="94"/>
    </location>
</feature>
<feature type="transmembrane region" description="Helical" evidence="1">
    <location>
        <begin position="201"/>
        <end position="223"/>
    </location>
</feature>
<gene>
    <name evidence="2" type="ORF">BACVE_001855</name>
</gene>
<proteinExistence type="predicted"/>
<keyword evidence="1" id="KW-0812">Transmembrane</keyword>
<feature type="transmembrane region" description="Helical" evidence="1">
    <location>
        <begin position="114"/>
        <end position="147"/>
    </location>
</feature>
<evidence type="ECO:0000313" key="2">
    <source>
        <dbReference type="EMBL" id="QOY26844.1"/>
    </source>
</evidence>